<gene>
    <name evidence="2" type="ORF">AVEN_69506_1</name>
</gene>
<reference evidence="2 3" key="1">
    <citation type="journal article" date="2019" name="Sci. Rep.">
        <title>Orb-weaving spider Araneus ventricosus genome elucidates the spidroin gene catalogue.</title>
        <authorList>
            <person name="Kono N."/>
            <person name="Nakamura H."/>
            <person name="Ohtoshi R."/>
            <person name="Moran D.A.P."/>
            <person name="Shinohara A."/>
            <person name="Yoshida Y."/>
            <person name="Fujiwara M."/>
            <person name="Mori M."/>
            <person name="Tomita M."/>
            <person name="Arakawa K."/>
        </authorList>
    </citation>
    <scope>NUCLEOTIDE SEQUENCE [LARGE SCALE GENOMIC DNA]</scope>
</reference>
<dbReference type="PROSITE" id="PS51406">
    <property type="entry name" value="FIBRINOGEN_C_2"/>
    <property type="match status" value="1"/>
</dbReference>
<dbReference type="Pfam" id="PF00147">
    <property type="entry name" value="Fibrinogen_C"/>
    <property type="match status" value="1"/>
</dbReference>
<dbReference type="InterPro" id="IPR014716">
    <property type="entry name" value="Fibrinogen_a/b/g_C_1"/>
</dbReference>
<evidence type="ECO:0000313" key="3">
    <source>
        <dbReference type="Proteomes" id="UP000499080"/>
    </source>
</evidence>
<dbReference type="Proteomes" id="UP000499080">
    <property type="component" value="Unassembled WGS sequence"/>
</dbReference>
<comment type="caution">
    <text evidence="2">The sequence shown here is derived from an EMBL/GenBank/DDBJ whole genome shotgun (WGS) entry which is preliminary data.</text>
</comment>
<dbReference type="EMBL" id="BGPR01015170">
    <property type="protein sequence ID" value="GBN68261.1"/>
    <property type="molecule type" value="Genomic_DNA"/>
</dbReference>
<keyword evidence="3" id="KW-1185">Reference proteome</keyword>
<dbReference type="InterPro" id="IPR002181">
    <property type="entry name" value="Fibrinogen_a/b/g_C_dom"/>
</dbReference>
<accession>A0A4Y2QY85</accession>
<dbReference type="SUPFAM" id="SSF56496">
    <property type="entry name" value="Fibrinogen C-terminal domain-like"/>
    <property type="match status" value="1"/>
</dbReference>
<proteinExistence type="predicted"/>
<dbReference type="InterPro" id="IPR036056">
    <property type="entry name" value="Fibrinogen-like_C"/>
</dbReference>
<protein>
    <recommendedName>
        <fullName evidence="1">Fibrinogen C-terminal domain-containing protein</fullName>
    </recommendedName>
</protein>
<dbReference type="NCBIfam" id="NF040941">
    <property type="entry name" value="GGGWT_bact"/>
    <property type="match status" value="1"/>
</dbReference>
<dbReference type="AlphaFoldDB" id="A0A4Y2QY85"/>
<dbReference type="OrthoDB" id="6145874at2759"/>
<sequence length="123" mass="13893">MLGCGKNWIGGVNICAVPVGVRKREKLMDCAEVLENGNTESRVYTIRPRSRFAERASIDVQCDLVTEGGGWTVKRHTTRCGVENHDFRLYDESWMNWISFDSAEVIDIFSFNCLANDLATTKV</sequence>
<dbReference type="Gene3D" id="3.90.215.10">
    <property type="entry name" value="Gamma Fibrinogen, chain A, domain 1"/>
    <property type="match status" value="1"/>
</dbReference>
<evidence type="ECO:0000313" key="2">
    <source>
        <dbReference type="EMBL" id="GBN68261.1"/>
    </source>
</evidence>
<organism evidence="2 3">
    <name type="scientific">Araneus ventricosus</name>
    <name type="common">Orbweaver spider</name>
    <name type="synonym">Epeira ventricosa</name>
    <dbReference type="NCBI Taxonomy" id="182803"/>
    <lineage>
        <taxon>Eukaryota</taxon>
        <taxon>Metazoa</taxon>
        <taxon>Ecdysozoa</taxon>
        <taxon>Arthropoda</taxon>
        <taxon>Chelicerata</taxon>
        <taxon>Arachnida</taxon>
        <taxon>Araneae</taxon>
        <taxon>Araneomorphae</taxon>
        <taxon>Entelegynae</taxon>
        <taxon>Araneoidea</taxon>
        <taxon>Araneidae</taxon>
        <taxon>Araneus</taxon>
    </lineage>
</organism>
<evidence type="ECO:0000259" key="1">
    <source>
        <dbReference type="PROSITE" id="PS51406"/>
    </source>
</evidence>
<name>A0A4Y2QY85_ARAVE</name>
<feature type="domain" description="Fibrinogen C-terminal" evidence="1">
    <location>
        <begin position="21"/>
        <end position="76"/>
    </location>
</feature>